<feature type="compositionally biased region" description="Basic residues" evidence="1">
    <location>
        <begin position="461"/>
        <end position="476"/>
    </location>
</feature>
<keyword evidence="3" id="KW-1185">Reference proteome</keyword>
<reference evidence="2" key="1">
    <citation type="submission" date="2022-08" db="EMBL/GenBank/DDBJ databases">
        <title>Novel sulfate-reducing endosymbionts in the free-living metamonad Anaeramoeba.</title>
        <authorList>
            <person name="Jerlstrom-Hultqvist J."/>
            <person name="Cepicka I."/>
            <person name="Gallot-Lavallee L."/>
            <person name="Salas-Leiva D."/>
            <person name="Curtis B.A."/>
            <person name="Zahonova K."/>
            <person name="Pipaliya S."/>
            <person name="Dacks J."/>
            <person name="Roger A.J."/>
        </authorList>
    </citation>
    <scope>NUCLEOTIDE SEQUENCE</scope>
    <source>
        <strain evidence="2">Schooner1</strain>
    </source>
</reference>
<feature type="region of interest" description="Disordered" evidence="1">
    <location>
        <begin position="458"/>
        <end position="560"/>
    </location>
</feature>
<evidence type="ECO:0000313" key="3">
    <source>
        <dbReference type="Proteomes" id="UP001150062"/>
    </source>
</evidence>
<comment type="caution">
    <text evidence="2">The sequence shown here is derived from an EMBL/GenBank/DDBJ whole genome shotgun (WGS) entry which is preliminary data.</text>
</comment>
<protein>
    <recommendedName>
        <fullName evidence="4">E2F/DP family winged-helix DNA-binding domain-containing protein</fullName>
    </recommendedName>
</protein>
<accession>A0ABQ8XJA5</accession>
<organism evidence="2 3">
    <name type="scientific">Anaeramoeba flamelloides</name>
    <dbReference type="NCBI Taxonomy" id="1746091"/>
    <lineage>
        <taxon>Eukaryota</taxon>
        <taxon>Metamonada</taxon>
        <taxon>Anaeramoebidae</taxon>
        <taxon>Anaeramoeba</taxon>
    </lineage>
</organism>
<evidence type="ECO:0000256" key="1">
    <source>
        <dbReference type="SAM" id="MobiDB-lite"/>
    </source>
</evidence>
<evidence type="ECO:0000313" key="2">
    <source>
        <dbReference type="EMBL" id="KAJ6232701.1"/>
    </source>
</evidence>
<dbReference type="EMBL" id="JAOAOG010000288">
    <property type="protein sequence ID" value="KAJ6232701.1"/>
    <property type="molecule type" value="Genomic_DNA"/>
</dbReference>
<sequence length="717" mass="85175">MTVNFYPLLWKFGKYLEESTIEEELFRFDQKKTKFLNRCLTEEQKNLPRTKRYLDLIQRLLIQNGAFVYPASKKKMTKKLNNTQENTRFSLSPVWSLLFERDLSTDFYFLRKEDGKNVQDKEEVNFHKLSRSKSKKEKKYSKYVENSRSNRTIGILGFKMMKLLKENPHTREDLVLRTEFSKQRVCTVLSIYKLLKLVVEDPKTNLFYWNTEQALLIPDLTKYLQDLLQAKNIKRILARKVQQLSQNLLEKIKEKKGINSRERNIGDQIHNVIERKLESAKSEEIKMKIEIEKNTIRDILGRLVKRKEKLLQFGQNKVKFEKLSSIKIPSSYSCNNFNYSKKKKFSTLNSNNKTGNKERKNKLKFKTKRNNKKNKKYFKEREFKNRRKKKFQYSQDTNSLYLKKKNQKKQLLKKKYNKKKDHKLYIKQKKKNKLKRTFSDRKIKKIIVIKNRSLNISTRPQLKHKTKKKKAKKVQKKLNYSSGTGTGTGTGTESDSVPDLQLNSFSDSSSVESSSYDLKTNKKKNIKKQMQRKKKPDKKENYDNQTSENDERSSDNQSLTNEEIQQLLTLDYDFNFEIENDNGMRNGNDNVNGNDNDNGDDNYEYDLINNEYSIYYSSQIPFEIPQPTIESLNYFEKSNIQDDSNSLLLQNNLFETSINKMIPIKNLFETQSFNLVNPEYENQNSPFLPIKKQNNNNPHSSYLNYQIEWDTDNQFKD</sequence>
<feature type="compositionally biased region" description="Basic residues" evidence="1">
    <location>
        <begin position="521"/>
        <end position="536"/>
    </location>
</feature>
<evidence type="ECO:0008006" key="4">
    <source>
        <dbReference type="Google" id="ProtNLM"/>
    </source>
</evidence>
<name>A0ABQ8XJA5_9EUKA</name>
<gene>
    <name evidence="2" type="ORF">M0813_04506</name>
</gene>
<dbReference type="Proteomes" id="UP001150062">
    <property type="component" value="Unassembled WGS sequence"/>
</dbReference>
<proteinExistence type="predicted"/>
<feature type="compositionally biased region" description="Low complexity" evidence="1">
    <location>
        <begin position="504"/>
        <end position="515"/>
    </location>
</feature>